<dbReference type="Pfam" id="PF08031">
    <property type="entry name" value="BBE"/>
    <property type="match status" value="1"/>
</dbReference>
<dbReference type="PANTHER" id="PTHR42973:SF39">
    <property type="entry name" value="FAD-BINDING PCMH-TYPE DOMAIN-CONTAINING PROTEIN"/>
    <property type="match status" value="1"/>
</dbReference>
<proteinExistence type="inferred from homology"/>
<dbReference type="GO" id="GO:0016491">
    <property type="term" value="F:oxidoreductase activity"/>
    <property type="evidence" value="ECO:0007669"/>
    <property type="project" value="UniProtKB-KW"/>
</dbReference>
<keyword evidence="6" id="KW-0732">Signal</keyword>
<evidence type="ECO:0000256" key="1">
    <source>
        <dbReference type="ARBA" id="ARBA00001974"/>
    </source>
</evidence>
<evidence type="ECO:0000256" key="2">
    <source>
        <dbReference type="ARBA" id="ARBA00005466"/>
    </source>
</evidence>
<comment type="similarity">
    <text evidence="2">Belongs to the oxygen-dependent FAD-linked oxidoreductase family.</text>
</comment>
<dbReference type="InterPro" id="IPR050416">
    <property type="entry name" value="FAD-linked_Oxidoreductase"/>
</dbReference>
<keyword evidence="9" id="KW-1185">Reference proteome</keyword>
<dbReference type="AlphaFoldDB" id="A0A409X4L4"/>
<dbReference type="PROSITE" id="PS00862">
    <property type="entry name" value="OX2_COVAL_FAD"/>
    <property type="match status" value="1"/>
</dbReference>
<dbReference type="InterPro" id="IPR006093">
    <property type="entry name" value="Oxy_OxRdtase_FAD_BS"/>
</dbReference>
<feature type="domain" description="FAD-binding PCMH-type" evidence="7">
    <location>
        <begin position="59"/>
        <end position="243"/>
    </location>
</feature>
<dbReference type="PANTHER" id="PTHR42973">
    <property type="entry name" value="BINDING OXIDOREDUCTASE, PUTATIVE (AFU_ORTHOLOGUE AFUA_1G17690)-RELATED"/>
    <property type="match status" value="1"/>
</dbReference>
<name>A0A409X4L4_PSICY</name>
<dbReference type="Gene3D" id="3.30.465.10">
    <property type="match status" value="1"/>
</dbReference>
<dbReference type="InterPro" id="IPR036318">
    <property type="entry name" value="FAD-bd_PCMH-like_sf"/>
</dbReference>
<dbReference type="SUPFAM" id="SSF56176">
    <property type="entry name" value="FAD-binding/transporter-associated domain-like"/>
    <property type="match status" value="1"/>
</dbReference>
<dbReference type="Gene3D" id="3.40.462.20">
    <property type="match status" value="1"/>
</dbReference>
<dbReference type="InParanoid" id="A0A409X4L4"/>
<comment type="caution">
    <text evidence="8">The sequence shown here is derived from an EMBL/GenBank/DDBJ whole genome shotgun (WGS) entry which is preliminary data.</text>
</comment>
<keyword evidence="4" id="KW-0274">FAD</keyword>
<dbReference type="OrthoDB" id="407275at2759"/>
<dbReference type="EMBL" id="NHYD01002657">
    <property type="protein sequence ID" value="PPQ85682.1"/>
    <property type="molecule type" value="Genomic_DNA"/>
</dbReference>
<reference evidence="8 9" key="1">
    <citation type="journal article" date="2018" name="Evol. Lett.">
        <title>Horizontal gene cluster transfer increased hallucinogenic mushroom diversity.</title>
        <authorList>
            <person name="Reynolds H.T."/>
            <person name="Vijayakumar V."/>
            <person name="Gluck-Thaler E."/>
            <person name="Korotkin H.B."/>
            <person name="Matheny P.B."/>
            <person name="Slot J.C."/>
        </authorList>
    </citation>
    <scope>NUCLEOTIDE SEQUENCE [LARGE SCALE GENOMIC DNA]</scope>
    <source>
        <strain evidence="8 9">2631</strain>
    </source>
</reference>
<keyword evidence="3" id="KW-0285">Flavoprotein</keyword>
<feature type="chain" id="PRO_5019088743" description="FAD-binding PCMH-type domain-containing protein" evidence="6">
    <location>
        <begin position="23"/>
        <end position="513"/>
    </location>
</feature>
<evidence type="ECO:0000256" key="4">
    <source>
        <dbReference type="ARBA" id="ARBA00022827"/>
    </source>
</evidence>
<protein>
    <recommendedName>
        <fullName evidence="7">FAD-binding PCMH-type domain-containing protein</fullName>
    </recommendedName>
</protein>
<evidence type="ECO:0000313" key="8">
    <source>
        <dbReference type="EMBL" id="PPQ85682.1"/>
    </source>
</evidence>
<dbReference type="STRING" id="93625.A0A409X4L4"/>
<dbReference type="InterPro" id="IPR012951">
    <property type="entry name" value="BBE"/>
</dbReference>
<evidence type="ECO:0000256" key="6">
    <source>
        <dbReference type="SAM" id="SignalP"/>
    </source>
</evidence>
<dbReference type="PROSITE" id="PS51387">
    <property type="entry name" value="FAD_PCMH"/>
    <property type="match status" value="1"/>
</dbReference>
<dbReference type="InterPro" id="IPR016166">
    <property type="entry name" value="FAD-bd_PCMH"/>
</dbReference>
<evidence type="ECO:0000256" key="5">
    <source>
        <dbReference type="ARBA" id="ARBA00023002"/>
    </source>
</evidence>
<organism evidence="8 9">
    <name type="scientific">Psilocybe cyanescens</name>
    <dbReference type="NCBI Taxonomy" id="93625"/>
    <lineage>
        <taxon>Eukaryota</taxon>
        <taxon>Fungi</taxon>
        <taxon>Dikarya</taxon>
        <taxon>Basidiomycota</taxon>
        <taxon>Agaricomycotina</taxon>
        <taxon>Agaricomycetes</taxon>
        <taxon>Agaricomycetidae</taxon>
        <taxon>Agaricales</taxon>
        <taxon>Agaricineae</taxon>
        <taxon>Strophariaceae</taxon>
        <taxon>Psilocybe</taxon>
    </lineage>
</organism>
<dbReference type="GO" id="GO:0071949">
    <property type="term" value="F:FAD binding"/>
    <property type="evidence" value="ECO:0007669"/>
    <property type="project" value="InterPro"/>
</dbReference>
<gene>
    <name evidence="8" type="ORF">CVT25_002133</name>
</gene>
<accession>A0A409X4L4</accession>
<evidence type="ECO:0000313" key="9">
    <source>
        <dbReference type="Proteomes" id="UP000283269"/>
    </source>
</evidence>
<dbReference type="InterPro" id="IPR016169">
    <property type="entry name" value="FAD-bd_PCMH_sub2"/>
</dbReference>
<keyword evidence="5" id="KW-0560">Oxidoreductase</keyword>
<sequence>MAFTNPIRNLAVLWGICSAAFAQDLTGLLNQHSPGENISVVLPGQPTFPNVTRPFNLRFDFEPAAVAFPTTIQEVSEIVKLGDKVDHQIVARSGGHSYIANGLGGKNDTIIIDLKNFQKITVDDKSGTAVIEMGNRLGDIVTALAAHGRGLPHGTCPYVGIGGHAVYGGFGFTSRLWGLTIDAILSIDLVLANGTITTASKRLNPDLFFVRLTSESPSAFDAMRGSGSSFGIATAITVQTFSAPPTATIFSYNWHFTAASAAVALAKYQNFVLTSNLPPEFGAEIVLTPGDVQGNVSVGLAGGWYLPLDGLNATLKPFMDVMPPPRTASFDTGDYLHSAVNLAGGSLDTTSAPDGTDTFYAKSLMTPEKEPMSDKALLAWMEVLANEGFNAPVGWFIQAELFGGHNSAINAVGPTETAFGRRSSLFTIQFYASSHGNVPPYPEGGFTFLDDVVNSIVKNSPANWDYGAYTNYIDDRLPDWQLRYYAQNYPRLQRLKDIFDPRGTFTFPTSIQK</sequence>
<comment type="cofactor">
    <cofactor evidence="1">
        <name>FAD</name>
        <dbReference type="ChEBI" id="CHEBI:57692"/>
    </cofactor>
</comment>
<evidence type="ECO:0000259" key="7">
    <source>
        <dbReference type="PROSITE" id="PS51387"/>
    </source>
</evidence>
<dbReference type="InterPro" id="IPR006094">
    <property type="entry name" value="Oxid_FAD_bind_N"/>
</dbReference>
<evidence type="ECO:0000256" key="3">
    <source>
        <dbReference type="ARBA" id="ARBA00022630"/>
    </source>
</evidence>
<feature type="signal peptide" evidence="6">
    <location>
        <begin position="1"/>
        <end position="22"/>
    </location>
</feature>
<dbReference type="Pfam" id="PF01565">
    <property type="entry name" value="FAD_binding_4"/>
    <property type="match status" value="1"/>
</dbReference>
<dbReference type="Proteomes" id="UP000283269">
    <property type="component" value="Unassembled WGS sequence"/>
</dbReference>